<feature type="non-terminal residue" evidence="1">
    <location>
        <position position="1"/>
    </location>
</feature>
<reference evidence="1" key="1">
    <citation type="submission" date="2023-10" db="EMBL/GenBank/DDBJ databases">
        <title>Genome assembly of Pristionchus species.</title>
        <authorList>
            <person name="Yoshida K."/>
            <person name="Sommer R.J."/>
        </authorList>
    </citation>
    <scope>NUCLEOTIDE SEQUENCE</scope>
    <source>
        <strain evidence="1">RS0144</strain>
    </source>
</reference>
<evidence type="ECO:0000313" key="2">
    <source>
        <dbReference type="Proteomes" id="UP001432027"/>
    </source>
</evidence>
<organism evidence="1 2">
    <name type="scientific">Pristionchus entomophagus</name>
    <dbReference type="NCBI Taxonomy" id="358040"/>
    <lineage>
        <taxon>Eukaryota</taxon>
        <taxon>Metazoa</taxon>
        <taxon>Ecdysozoa</taxon>
        <taxon>Nematoda</taxon>
        <taxon>Chromadorea</taxon>
        <taxon>Rhabditida</taxon>
        <taxon>Rhabditina</taxon>
        <taxon>Diplogasteromorpha</taxon>
        <taxon>Diplogasteroidea</taxon>
        <taxon>Neodiplogasteridae</taxon>
        <taxon>Pristionchus</taxon>
    </lineage>
</organism>
<accession>A0AAV5TC69</accession>
<dbReference type="AlphaFoldDB" id="A0AAV5TC69"/>
<comment type="caution">
    <text evidence="1">The sequence shown here is derived from an EMBL/GenBank/DDBJ whole genome shotgun (WGS) entry which is preliminary data.</text>
</comment>
<evidence type="ECO:0000313" key="1">
    <source>
        <dbReference type="EMBL" id="GMS91334.1"/>
    </source>
</evidence>
<proteinExistence type="predicted"/>
<dbReference type="EMBL" id="BTSX01000003">
    <property type="protein sequence ID" value="GMS91334.1"/>
    <property type="molecule type" value="Genomic_DNA"/>
</dbReference>
<name>A0AAV5TC69_9BILA</name>
<sequence>LFKMNRAWRKSVTSYISLSKSNIPEIDCISITGMDEIRRSSFNLELGIQEDRLPLHLDLIELMKRKRITGINYFDFQTELVWVTIPV</sequence>
<dbReference type="Proteomes" id="UP001432027">
    <property type="component" value="Unassembled WGS sequence"/>
</dbReference>
<feature type="non-terminal residue" evidence="1">
    <location>
        <position position="87"/>
    </location>
</feature>
<protein>
    <submittedName>
        <fullName evidence="1">Uncharacterized protein</fullName>
    </submittedName>
</protein>
<gene>
    <name evidence="1" type="ORF">PENTCL1PPCAC_13509</name>
</gene>
<keyword evidence="2" id="KW-1185">Reference proteome</keyword>